<evidence type="ECO:0000313" key="2">
    <source>
        <dbReference type="Proteomes" id="UP000076476"/>
    </source>
</evidence>
<organism evidence="1 2">
    <name type="scientific">Aeribacillus pallidus</name>
    <dbReference type="NCBI Taxonomy" id="33936"/>
    <lineage>
        <taxon>Bacteria</taxon>
        <taxon>Bacillati</taxon>
        <taxon>Bacillota</taxon>
        <taxon>Bacilli</taxon>
        <taxon>Bacillales</taxon>
        <taxon>Bacillaceae</taxon>
        <taxon>Aeribacillus</taxon>
    </lineage>
</organism>
<protein>
    <submittedName>
        <fullName evidence="1">Uncharacterized protein</fullName>
    </submittedName>
</protein>
<gene>
    <name evidence="1" type="ORF">AZI98_13055</name>
</gene>
<name>A0A161Y1V8_9BACI</name>
<dbReference type="Proteomes" id="UP000076476">
    <property type="component" value="Unassembled WGS sequence"/>
</dbReference>
<accession>A0A161Y1V8</accession>
<keyword evidence="2" id="KW-1185">Reference proteome</keyword>
<reference evidence="1 2" key="1">
    <citation type="submission" date="2016-04" db="EMBL/GenBank/DDBJ databases">
        <title>Draft genome sequence of Aeribacillus pallidus 8m3 from petroleum reservoir.</title>
        <authorList>
            <person name="Poltaraus A.B."/>
            <person name="Nazina T.N."/>
            <person name="Tourova T.P."/>
            <person name="Malakho S.M."/>
            <person name="Korshunova A.V."/>
            <person name="Sokolova D.S."/>
        </authorList>
    </citation>
    <scope>NUCLEOTIDE SEQUENCE [LARGE SCALE GENOMIC DNA]</scope>
    <source>
        <strain evidence="1 2">8m3</strain>
    </source>
</reference>
<dbReference type="EMBL" id="LWBR01000042">
    <property type="protein sequence ID" value="KZN95612.1"/>
    <property type="molecule type" value="Genomic_DNA"/>
</dbReference>
<dbReference type="Gene3D" id="3.90.25.10">
    <property type="entry name" value="UDP-galactose 4-epimerase, domain 1"/>
    <property type="match status" value="1"/>
</dbReference>
<proteinExistence type="predicted"/>
<evidence type="ECO:0000313" key="1">
    <source>
        <dbReference type="EMBL" id="KZN95612.1"/>
    </source>
</evidence>
<comment type="caution">
    <text evidence="1">The sequence shown here is derived from an EMBL/GenBank/DDBJ whole genome shotgun (WGS) entry which is preliminary data.</text>
</comment>
<sequence>MLFTIWFLYDEACEKVIGHKEVIEYTNRRSSNLARFVASSQKIYGEFDWKARNTHWKKSSSLLESGKVQMLGNHVSLPAELFSAGGCFFIHHYRTKPSGSEKIL</sequence>
<dbReference type="AlphaFoldDB" id="A0A161Y1V8"/>